<feature type="domain" description="Rho-GAP" evidence="2">
    <location>
        <begin position="178"/>
        <end position="365"/>
    </location>
</feature>
<evidence type="ECO:0000256" key="1">
    <source>
        <dbReference type="ARBA" id="ARBA00022468"/>
    </source>
</evidence>
<evidence type="ECO:0000313" key="5">
    <source>
        <dbReference type="Proteomes" id="UP000015101"/>
    </source>
</evidence>
<dbReference type="InterPro" id="IPR050729">
    <property type="entry name" value="Rho-GAP"/>
</dbReference>
<dbReference type="PANTHER" id="PTHR23176:SF129">
    <property type="entry name" value="RHO GTPASE ACTIVATING PROTEIN AT 16F, ISOFORM E-RELATED"/>
    <property type="match status" value="1"/>
</dbReference>
<reference evidence="5" key="1">
    <citation type="submission" date="2012-12" db="EMBL/GenBank/DDBJ databases">
        <authorList>
            <person name="Hellsten U."/>
            <person name="Grimwood J."/>
            <person name="Chapman J.A."/>
            <person name="Shapiro H."/>
            <person name="Aerts A."/>
            <person name="Otillar R.P."/>
            <person name="Terry A.Y."/>
            <person name="Boore J.L."/>
            <person name="Simakov O."/>
            <person name="Marletaz F."/>
            <person name="Cho S.-J."/>
            <person name="Edsinger-Gonzales E."/>
            <person name="Havlak P."/>
            <person name="Kuo D.-H."/>
            <person name="Larsson T."/>
            <person name="Lv J."/>
            <person name="Arendt D."/>
            <person name="Savage R."/>
            <person name="Osoegawa K."/>
            <person name="de Jong P."/>
            <person name="Lindberg D.R."/>
            <person name="Seaver E.C."/>
            <person name="Weisblat D.A."/>
            <person name="Putnam N.H."/>
            <person name="Grigoriev I.V."/>
            <person name="Rokhsar D.S."/>
        </authorList>
    </citation>
    <scope>NUCLEOTIDE SEQUENCE</scope>
</reference>
<dbReference type="CDD" id="cd00821">
    <property type="entry name" value="PH"/>
    <property type="match status" value="1"/>
</dbReference>
<dbReference type="SUPFAM" id="SSF48350">
    <property type="entry name" value="GTPase activation domain, GAP"/>
    <property type="match status" value="1"/>
</dbReference>
<dbReference type="SMART" id="SM00324">
    <property type="entry name" value="RhoGAP"/>
    <property type="match status" value="1"/>
</dbReference>
<dbReference type="Proteomes" id="UP000015101">
    <property type="component" value="Unassembled WGS sequence"/>
</dbReference>
<dbReference type="STRING" id="6412.T1F8M2"/>
<dbReference type="EnsemblMetazoa" id="HelroT174923">
    <property type="protein sequence ID" value="HelroP174923"/>
    <property type="gene ID" value="HelroG174923"/>
</dbReference>
<keyword evidence="5" id="KW-1185">Reference proteome</keyword>
<dbReference type="Gene3D" id="1.10.555.10">
    <property type="entry name" value="Rho GTPase activation protein"/>
    <property type="match status" value="1"/>
</dbReference>
<dbReference type="KEGG" id="hro:HELRODRAFT_174923"/>
<reference evidence="3 5" key="2">
    <citation type="journal article" date="2013" name="Nature">
        <title>Insights into bilaterian evolution from three spiralian genomes.</title>
        <authorList>
            <person name="Simakov O."/>
            <person name="Marletaz F."/>
            <person name="Cho S.J."/>
            <person name="Edsinger-Gonzales E."/>
            <person name="Havlak P."/>
            <person name="Hellsten U."/>
            <person name="Kuo D.H."/>
            <person name="Larsson T."/>
            <person name="Lv J."/>
            <person name="Arendt D."/>
            <person name="Savage R."/>
            <person name="Osoegawa K."/>
            <person name="de Jong P."/>
            <person name="Grimwood J."/>
            <person name="Chapman J.A."/>
            <person name="Shapiro H."/>
            <person name="Aerts A."/>
            <person name="Otillar R.P."/>
            <person name="Terry A.Y."/>
            <person name="Boore J.L."/>
            <person name="Grigoriev I.V."/>
            <person name="Lindberg D.R."/>
            <person name="Seaver E.C."/>
            <person name="Weisblat D.A."/>
            <person name="Putnam N.H."/>
            <person name="Rokhsar D.S."/>
        </authorList>
    </citation>
    <scope>NUCLEOTIDE SEQUENCE</scope>
</reference>
<dbReference type="EMBL" id="KB096785">
    <property type="protein sequence ID" value="ESO01368.1"/>
    <property type="molecule type" value="Genomic_DNA"/>
</dbReference>
<dbReference type="CDD" id="cd00159">
    <property type="entry name" value="RhoGAP"/>
    <property type="match status" value="1"/>
</dbReference>
<dbReference type="SMART" id="SM00233">
    <property type="entry name" value="PH"/>
    <property type="match status" value="1"/>
</dbReference>
<dbReference type="GeneID" id="20205171"/>
<organism evidence="4 5">
    <name type="scientific">Helobdella robusta</name>
    <name type="common">Californian leech</name>
    <dbReference type="NCBI Taxonomy" id="6412"/>
    <lineage>
        <taxon>Eukaryota</taxon>
        <taxon>Metazoa</taxon>
        <taxon>Spiralia</taxon>
        <taxon>Lophotrochozoa</taxon>
        <taxon>Annelida</taxon>
        <taxon>Clitellata</taxon>
        <taxon>Hirudinea</taxon>
        <taxon>Rhynchobdellida</taxon>
        <taxon>Glossiphoniidae</taxon>
        <taxon>Helobdella</taxon>
    </lineage>
</organism>
<protein>
    <recommendedName>
        <fullName evidence="2">Rho-GAP domain-containing protein</fullName>
    </recommendedName>
</protein>
<keyword evidence="1" id="KW-0343">GTPase activation</keyword>
<dbReference type="Pfam" id="PF00620">
    <property type="entry name" value="RhoGAP"/>
    <property type="match status" value="1"/>
</dbReference>
<dbReference type="OrthoDB" id="3196451at2759"/>
<evidence type="ECO:0000259" key="2">
    <source>
        <dbReference type="PROSITE" id="PS50238"/>
    </source>
</evidence>
<dbReference type="GO" id="GO:0005096">
    <property type="term" value="F:GTPase activator activity"/>
    <property type="evidence" value="ECO:0007669"/>
    <property type="project" value="UniProtKB-KW"/>
</dbReference>
<dbReference type="SUPFAM" id="SSF50729">
    <property type="entry name" value="PH domain-like"/>
    <property type="match status" value="1"/>
</dbReference>
<name>T1F8M2_HELRO</name>
<dbReference type="InterPro" id="IPR008936">
    <property type="entry name" value="Rho_GTPase_activation_prot"/>
</dbReference>
<dbReference type="InterPro" id="IPR000198">
    <property type="entry name" value="RhoGAP_dom"/>
</dbReference>
<evidence type="ECO:0000313" key="4">
    <source>
        <dbReference type="EnsemblMetazoa" id="HelroP174923"/>
    </source>
</evidence>
<evidence type="ECO:0000313" key="3">
    <source>
        <dbReference type="EMBL" id="ESO01368.1"/>
    </source>
</evidence>
<reference evidence="4" key="3">
    <citation type="submission" date="2015-06" db="UniProtKB">
        <authorList>
            <consortium name="EnsemblMetazoa"/>
        </authorList>
    </citation>
    <scope>IDENTIFICATION</scope>
</reference>
<sequence length="367" mass="41179">MEGAIYEDLIITTPTSPPPTTTKPKNNNIMEGYLDCSRIDVSDKVVGDNANKRLYLFASQGILSFFNERVNFDSGCKPCLPIETVFLKDALIKRSNTSNTGFKILCRNGVCYTFSGRCGEDVSAWIKFLTKTIQNLVDSPVAMTLQLKKTKLMAILNKRSTKNELSQKGIYKDAAFGASLETYCMQKNCIGPPLFLRLCIQEIEKRGLKEDGLYRKGGSISEIQAVRVQINQDVFNFSKVQDIHTLTSLVKLYFRELSSPLIHPHLFIQFFQSVGLGGEQTCLNALLALVNGLNTVHYHTLHYLVDHLKKVAKESESNRMTNSNLSIVFGPTLAWMEAVKDDGTILVVKQAKLVQLIIEKSDYLFKN</sequence>
<gene>
    <name evidence="4" type="primary">20205171</name>
    <name evidence="3" type="ORF">HELRODRAFT_174923</name>
</gene>
<accession>T1F8M2</accession>
<dbReference type="RefSeq" id="XP_009020604.1">
    <property type="nucleotide sequence ID" value="XM_009022356.1"/>
</dbReference>
<dbReference type="HOGENOM" id="CLU_754953_0_0_1"/>
<dbReference type="CTD" id="20205171"/>
<dbReference type="EMBL" id="AMQM01005079">
    <property type="status" value="NOT_ANNOTATED_CDS"/>
    <property type="molecule type" value="Genomic_DNA"/>
</dbReference>
<dbReference type="AlphaFoldDB" id="T1F8M2"/>
<dbReference type="InterPro" id="IPR001849">
    <property type="entry name" value="PH_domain"/>
</dbReference>
<dbReference type="GO" id="GO:0007165">
    <property type="term" value="P:signal transduction"/>
    <property type="evidence" value="ECO:0007669"/>
    <property type="project" value="InterPro"/>
</dbReference>
<dbReference type="PROSITE" id="PS50238">
    <property type="entry name" value="RHOGAP"/>
    <property type="match status" value="1"/>
</dbReference>
<dbReference type="InParanoid" id="T1F8M2"/>
<proteinExistence type="predicted"/>
<dbReference type="PANTHER" id="PTHR23176">
    <property type="entry name" value="RHO/RAC/CDC GTPASE-ACTIVATING PROTEIN"/>
    <property type="match status" value="1"/>
</dbReference>
<dbReference type="eggNOG" id="KOG1450">
    <property type="taxonomic scope" value="Eukaryota"/>
</dbReference>